<evidence type="ECO:0000313" key="2">
    <source>
        <dbReference type="Proteomes" id="UP001163823"/>
    </source>
</evidence>
<dbReference type="AlphaFoldDB" id="A0AAD7KU34"/>
<dbReference type="EMBL" id="JARAOO010000013">
    <property type="protein sequence ID" value="KAJ7945829.1"/>
    <property type="molecule type" value="Genomic_DNA"/>
</dbReference>
<gene>
    <name evidence="1" type="ORF">O6P43_030838</name>
</gene>
<proteinExistence type="predicted"/>
<dbReference type="KEGG" id="qsa:O6P43_030838"/>
<dbReference type="Proteomes" id="UP001163823">
    <property type="component" value="Chromosome 13"/>
</dbReference>
<reference evidence="1" key="1">
    <citation type="journal article" date="2023" name="Science">
        <title>Elucidation of the pathway for biosynthesis of saponin adjuvants from the soapbark tree.</title>
        <authorList>
            <person name="Reed J."/>
            <person name="Orme A."/>
            <person name="El-Demerdash A."/>
            <person name="Owen C."/>
            <person name="Martin L.B.B."/>
            <person name="Misra R.C."/>
            <person name="Kikuchi S."/>
            <person name="Rejzek M."/>
            <person name="Martin A.C."/>
            <person name="Harkess A."/>
            <person name="Leebens-Mack J."/>
            <person name="Louveau T."/>
            <person name="Stephenson M.J."/>
            <person name="Osbourn A."/>
        </authorList>
    </citation>
    <scope>NUCLEOTIDE SEQUENCE</scope>
    <source>
        <strain evidence="1">S10</strain>
    </source>
</reference>
<protein>
    <submittedName>
        <fullName evidence="1">Uncharacterized protein</fullName>
    </submittedName>
</protein>
<sequence>MTRSAGIKTGLKITKSGAVMARLTSVPVRVRPARSKRKAPTGKRVTTARTCEEEGPFSLPGSHGNAVNALLVLE</sequence>
<keyword evidence="2" id="KW-1185">Reference proteome</keyword>
<comment type="caution">
    <text evidence="1">The sequence shown here is derived from an EMBL/GenBank/DDBJ whole genome shotgun (WGS) entry which is preliminary data.</text>
</comment>
<evidence type="ECO:0000313" key="1">
    <source>
        <dbReference type="EMBL" id="KAJ7945829.1"/>
    </source>
</evidence>
<accession>A0AAD7KU34</accession>
<organism evidence="1 2">
    <name type="scientific">Quillaja saponaria</name>
    <name type="common">Soap bark tree</name>
    <dbReference type="NCBI Taxonomy" id="32244"/>
    <lineage>
        <taxon>Eukaryota</taxon>
        <taxon>Viridiplantae</taxon>
        <taxon>Streptophyta</taxon>
        <taxon>Embryophyta</taxon>
        <taxon>Tracheophyta</taxon>
        <taxon>Spermatophyta</taxon>
        <taxon>Magnoliopsida</taxon>
        <taxon>eudicotyledons</taxon>
        <taxon>Gunneridae</taxon>
        <taxon>Pentapetalae</taxon>
        <taxon>rosids</taxon>
        <taxon>fabids</taxon>
        <taxon>Fabales</taxon>
        <taxon>Quillajaceae</taxon>
        <taxon>Quillaja</taxon>
    </lineage>
</organism>
<name>A0AAD7KU34_QUISA</name>